<evidence type="ECO:0000313" key="3">
    <source>
        <dbReference type="Proteomes" id="UP001500886"/>
    </source>
</evidence>
<evidence type="ECO:0008006" key="4">
    <source>
        <dbReference type="Google" id="ProtNLM"/>
    </source>
</evidence>
<name>A0ABN3TSD5_9ACTN</name>
<organism evidence="2 3">
    <name type="scientific">Streptomyces luteosporeus</name>
    <dbReference type="NCBI Taxonomy" id="173856"/>
    <lineage>
        <taxon>Bacteria</taxon>
        <taxon>Bacillati</taxon>
        <taxon>Actinomycetota</taxon>
        <taxon>Actinomycetes</taxon>
        <taxon>Kitasatosporales</taxon>
        <taxon>Streptomycetaceae</taxon>
        <taxon>Streptomyces</taxon>
    </lineage>
</organism>
<sequence length="63" mass="6951">MPPSRTEPVTDRTPQWGAPGSALQQAQSEIARRIAKQIMRADRRALEIDAKTAFRAVHDPSPA</sequence>
<comment type="caution">
    <text evidence="2">The sequence shown here is derived from an EMBL/GenBank/DDBJ whole genome shotgun (WGS) entry which is preliminary data.</text>
</comment>
<feature type="region of interest" description="Disordered" evidence="1">
    <location>
        <begin position="1"/>
        <end position="27"/>
    </location>
</feature>
<evidence type="ECO:0000256" key="1">
    <source>
        <dbReference type="SAM" id="MobiDB-lite"/>
    </source>
</evidence>
<dbReference type="Proteomes" id="UP001500886">
    <property type="component" value="Unassembled WGS sequence"/>
</dbReference>
<accession>A0ABN3TSD5</accession>
<evidence type="ECO:0000313" key="2">
    <source>
        <dbReference type="EMBL" id="GAA2717230.1"/>
    </source>
</evidence>
<reference evidence="2 3" key="1">
    <citation type="journal article" date="2019" name="Int. J. Syst. Evol. Microbiol.">
        <title>The Global Catalogue of Microorganisms (GCM) 10K type strain sequencing project: providing services to taxonomists for standard genome sequencing and annotation.</title>
        <authorList>
            <consortium name="The Broad Institute Genomics Platform"/>
            <consortium name="The Broad Institute Genome Sequencing Center for Infectious Disease"/>
            <person name="Wu L."/>
            <person name="Ma J."/>
        </authorList>
    </citation>
    <scope>NUCLEOTIDE SEQUENCE [LARGE SCALE GENOMIC DNA]</scope>
    <source>
        <strain evidence="2 3">JCM 4542</strain>
    </source>
</reference>
<protein>
    <recommendedName>
        <fullName evidence="4">Reverse transcriptase domain-containing protein</fullName>
    </recommendedName>
</protein>
<keyword evidence="3" id="KW-1185">Reference proteome</keyword>
<proteinExistence type="predicted"/>
<gene>
    <name evidence="2" type="ORF">GCM10010315_29960</name>
</gene>
<dbReference type="EMBL" id="BAAASL010000010">
    <property type="protein sequence ID" value="GAA2717230.1"/>
    <property type="molecule type" value="Genomic_DNA"/>
</dbReference>